<dbReference type="EMBL" id="CAJVPW010036988">
    <property type="protein sequence ID" value="CAG8738875.1"/>
    <property type="molecule type" value="Genomic_DNA"/>
</dbReference>
<keyword evidence="2" id="KW-1185">Reference proteome</keyword>
<evidence type="ECO:0000313" key="1">
    <source>
        <dbReference type="EMBL" id="CAG8738875.1"/>
    </source>
</evidence>
<feature type="non-terminal residue" evidence="1">
    <location>
        <position position="63"/>
    </location>
</feature>
<feature type="non-terminal residue" evidence="1">
    <location>
        <position position="1"/>
    </location>
</feature>
<evidence type="ECO:0000313" key="2">
    <source>
        <dbReference type="Proteomes" id="UP000789366"/>
    </source>
</evidence>
<organism evidence="1 2">
    <name type="scientific">Cetraspora pellucida</name>
    <dbReference type="NCBI Taxonomy" id="1433469"/>
    <lineage>
        <taxon>Eukaryota</taxon>
        <taxon>Fungi</taxon>
        <taxon>Fungi incertae sedis</taxon>
        <taxon>Mucoromycota</taxon>
        <taxon>Glomeromycotina</taxon>
        <taxon>Glomeromycetes</taxon>
        <taxon>Diversisporales</taxon>
        <taxon>Gigasporaceae</taxon>
        <taxon>Cetraspora</taxon>
    </lineage>
</organism>
<accession>A0ACA9Q6R5</accession>
<comment type="caution">
    <text evidence="1">The sequence shown here is derived from an EMBL/GenBank/DDBJ whole genome shotgun (WGS) entry which is preliminary data.</text>
</comment>
<reference evidence="1" key="1">
    <citation type="submission" date="2021-06" db="EMBL/GenBank/DDBJ databases">
        <authorList>
            <person name="Kallberg Y."/>
            <person name="Tangrot J."/>
            <person name="Rosling A."/>
        </authorList>
    </citation>
    <scope>NUCLEOTIDE SEQUENCE</scope>
    <source>
        <strain evidence="1">28 12/20/2015</strain>
    </source>
</reference>
<sequence>ITIDKAVIIKEICHQSNFSISDEDSNVEIEKISHFVALNECKSLILYVEQQFSTKFIEDQNLP</sequence>
<protein>
    <submittedName>
        <fullName evidence="1">3259_t:CDS:1</fullName>
    </submittedName>
</protein>
<dbReference type="Proteomes" id="UP000789366">
    <property type="component" value="Unassembled WGS sequence"/>
</dbReference>
<gene>
    <name evidence="1" type="ORF">SPELUC_LOCUS13639</name>
</gene>
<name>A0ACA9Q6R5_9GLOM</name>
<proteinExistence type="predicted"/>